<gene>
    <name evidence="1" type="ORF">BDV98DRAFT_516258</name>
</gene>
<dbReference type="Pfam" id="PF13424">
    <property type="entry name" value="TPR_12"/>
    <property type="match status" value="1"/>
</dbReference>
<dbReference type="InterPro" id="IPR011990">
    <property type="entry name" value="TPR-like_helical_dom_sf"/>
</dbReference>
<dbReference type="PANTHER" id="PTHR46082">
    <property type="entry name" value="ATP/GTP-BINDING PROTEIN-RELATED"/>
    <property type="match status" value="1"/>
</dbReference>
<dbReference type="SUPFAM" id="SSF48452">
    <property type="entry name" value="TPR-like"/>
    <property type="match status" value="1"/>
</dbReference>
<dbReference type="Proteomes" id="UP000305067">
    <property type="component" value="Unassembled WGS sequence"/>
</dbReference>
<dbReference type="STRING" id="1884261.A0A5C3Q5C6"/>
<organism evidence="1 2">
    <name type="scientific">Pterulicium gracile</name>
    <dbReference type="NCBI Taxonomy" id="1884261"/>
    <lineage>
        <taxon>Eukaryota</taxon>
        <taxon>Fungi</taxon>
        <taxon>Dikarya</taxon>
        <taxon>Basidiomycota</taxon>
        <taxon>Agaricomycotina</taxon>
        <taxon>Agaricomycetes</taxon>
        <taxon>Agaricomycetidae</taxon>
        <taxon>Agaricales</taxon>
        <taxon>Pleurotineae</taxon>
        <taxon>Pterulaceae</taxon>
        <taxon>Pterulicium</taxon>
    </lineage>
</organism>
<name>A0A5C3Q5C6_9AGAR</name>
<dbReference type="PANTHER" id="PTHR46082:SF10">
    <property type="entry name" value="NB-ARC DOMAIN-CONTAINING PROTEIN"/>
    <property type="match status" value="1"/>
</dbReference>
<evidence type="ECO:0008006" key="3">
    <source>
        <dbReference type="Google" id="ProtNLM"/>
    </source>
</evidence>
<dbReference type="OrthoDB" id="3038484at2759"/>
<dbReference type="Gene3D" id="1.25.40.10">
    <property type="entry name" value="Tetratricopeptide repeat domain"/>
    <property type="match status" value="1"/>
</dbReference>
<protein>
    <recommendedName>
        <fullName evidence="3">Tetratricopeptide repeat-domain-containing protein</fullName>
    </recommendedName>
</protein>
<feature type="non-terminal residue" evidence="1">
    <location>
        <position position="1"/>
    </location>
</feature>
<dbReference type="InterPro" id="IPR053137">
    <property type="entry name" value="NLR-like"/>
</dbReference>
<proteinExistence type="predicted"/>
<keyword evidence="2" id="KW-1185">Reference proteome</keyword>
<accession>A0A5C3Q5C6</accession>
<evidence type="ECO:0000313" key="1">
    <source>
        <dbReference type="EMBL" id="TFK96209.1"/>
    </source>
</evidence>
<dbReference type="AlphaFoldDB" id="A0A5C3Q5C6"/>
<reference evidence="1 2" key="1">
    <citation type="journal article" date="2019" name="Nat. Ecol. Evol.">
        <title>Megaphylogeny resolves global patterns of mushroom evolution.</title>
        <authorList>
            <person name="Varga T."/>
            <person name="Krizsan K."/>
            <person name="Foldi C."/>
            <person name="Dima B."/>
            <person name="Sanchez-Garcia M."/>
            <person name="Sanchez-Ramirez S."/>
            <person name="Szollosi G.J."/>
            <person name="Szarkandi J.G."/>
            <person name="Papp V."/>
            <person name="Albert L."/>
            <person name="Andreopoulos W."/>
            <person name="Angelini C."/>
            <person name="Antonin V."/>
            <person name="Barry K.W."/>
            <person name="Bougher N.L."/>
            <person name="Buchanan P."/>
            <person name="Buyck B."/>
            <person name="Bense V."/>
            <person name="Catcheside P."/>
            <person name="Chovatia M."/>
            <person name="Cooper J."/>
            <person name="Damon W."/>
            <person name="Desjardin D."/>
            <person name="Finy P."/>
            <person name="Geml J."/>
            <person name="Haridas S."/>
            <person name="Hughes K."/>
            <person name="Justo A."/>
            <person name="Karasinski D."/>
            <person name="Kautmanova I."/>
            <person name="Kiss B."/>
            <person name="Kocsube S."/>
            <person name="Kotiranta H."/>
            <person name="LaButti K.M."/>
            <person name="Lechner B.E."/>
            <person name="Liimatainen K."/>
            <person name="Lipzen A."/>
            <person name="Lukacs Z."/>
            <person name="Mihaltcheva S."/>
            <person name="Morgado L.N."/>
            <person name="Niskanen T."/>
            <person name="Noordeloos M.E."/>
            <person name="Ohm R.A."/>
            <person name="Ortiz-Santana B."/>
            <person name="Ovrebo C."/>
            <person name="Racz N."/>
            <person name="Riley R."/>
            <person name="Savchenko A."/>
            <person name="Shiryaev A."/>
            <person name="Soop K."/>
            <person name="Spirin V."/>
            <person name="Szebenyi C."/>
            <person name="Tomsovsky M."/>
            <person name="Tulloss R.E."/>
            <person name="Uehling J."/>
            <person name="Grigoriev I.V."/>
            <person name="Vagvolgyi C."/>
            <person name="Papp T."/>
            <person name="Martin F.M."/>
            <person name="Miettinen O."/>
            <person name="Hibbett D.S."/>
            <person name="Nagy L.G."/>
        </authorList>
    </citation>
    <scope>NUCLEOTIDE SEQUENCE [LARGE SCALE GENOMIC DNA]</scope>
    <source>
        <strain evidence="1 2">CBS 309.79</strain>
    </source>
</reference>
<evidence type="ECO:0000313" key="2">
    <source>
        <dbReference type="Proteomes" id="UP000305067"/>
    </source>
</evidence>
<sequence>NKAKQLQREVLNNWQDCFGHNHPDNILAMADLAQTLRDTGSYKDAEGYLRVVLDNMKMKLGLGCSKTIWTMRELAMTLCSMGCLEDMKDIGTKVLDYSQCVFGEEHFETLSSVYTLGQVFLHRN</sequence>
<dbReference type="EMBL" id="ML178865">
    <property type="protein sequence ID" value="TFK96209.1"/>
    <property type="molecule type" value="Genomic_DNA"/>
</dbReference>